<dbReference type="GO" id="GO:0046872">
    <property type="term" value="F:metal ion binding"/>
    <property type="evidence" value="ECO:0007669"/>
    <property type="project" value="UniProtKB-KW"/>
</dbReference>
<dbReference type="GO" id="GO:0005886">
    <property type="term" value="C:plasma membrane"/>
    <property type="evidence" value="ECO:0007669"/>
    <property type="project" value="UniProtKB-SubCell"/>
</dbReference>
<dbReference type="STRING" id="1778262.MHIR_DE00139"/>
<comment type="pathway">
    <text evidence="1">Phospholipid metabolism; phosphatidylglycerol biosynthesis; phosphatidylglycerol from CDP-diacylglycerol: step 2/2.</text>
</comment>
<reference evidence="5" key="1">
    <citation type="submission" date="2016-01" db="EMBL/GenBank/DDBJ databases">
        <authorList>
            <person name="Husnik F."/>
        </authorList>
    </citation>
    <scope>NUCLEOTIDE SEQUENCE [LARGE SCALE GENOMIC DNA]</scope>
</reference>
<gene>
    <name evidence="4" type="primary">pgpA</name>
    <name evidence="4" type="ORF">MHIR_DE00139</name>
</gene>
<keyword evidence="1" id="KW-0479">Metal-binding</keyword>
<dbReference type="Pfam" id="PF04608">
    <property type="entry name" value="PgpA"/>
    <property type="match status" value="1"/>
</dbReference>
<sequence length="180" mass="20617">MIGVDMTVLSETYCMMMDMLSIKWRVKLSNPCHLLATGFGSGMCPWVPGTIASLVAIPIWCLFVLLPWQLYLLAVLLSLCIGVYCCHQTARDIGVHDHGCIVWDEFVGMWITLMALPANDWRWVLVSFLLFRLLDIWKPWPIRWLDRKIYSGAGIMIDDVVAGIIADGVLYWIGRHWLLF</sequence>
<dbReference type="CDD" id="cd06971">
    <property type="entry name" value="PgpA"/>
    <property type="match status" value="1"/>
</dbReference>
<dbReference type="Proteomes" id="UP000095322">
    <property type="component" value="Chromosome I"/>
</dbReference>
<keyword evidence="2" id="KW-1133">Transmembrane helix</keyword>
<dbReference type="PATRIC" id="fig|1778262.3.peg.228"/>
<keyword evidence="1" id="KW-0460">Magnesium</keyword>
<evidence type="ECO:0000256" key="2">
    <source>
        <dbReference type="SAM" id="Phobius"/>
    </source>
</evidence>
<keyword evidence="1" id="KW-0442">Lipid degradation</keyword>
<dbReference type="PIRSF" id="PIRSF006162">
    <property type="entry name" value="PgpA"/>
    <property type="match status" value="1"/>
</dbReference>
<keyword evidence="1" id="KW-0595">Phospholipid degradation</keyword>
<organism evidence="4 5">
    <name type="scientific">Candidatus Doolittlea endobia</name>
    <dbReference type="NCBI Taxonomy" id="1778262"/>
    <lineage>
        <taxon>Bacteria</taxon>
        <taxon>Pseudomonadati</taxon>
        <taxon>Pseudomonadota</taxon>
        <taxon>Gammaproteobacteria</taxon>
        <taxon>Enterobacterales</taxon>
        <taxon>Enterobacteriaceae</taxon>
        <taxon>Candidatus Doolittlea</taxon>
    </lineage>
</organism>
<evidence type="ECO:0000259" key="3">
    <source>
        <dbReference type="Pfam" id="PF04608"/>
    </source>
</evidence>
<keyword evidence="1" id="KW-1208">Phospholipid metabolism</keyword>
<evidence type="ECO:0000256" key="1">
    <source>
        <dbReference type="PIRNR" id="PIRNR006162"/>
    </source>
</evidence>
<feature type="transmembrane region" description="Helical" evidence="2">
    <location>
        <begin position="110"/>
        <end position="134"/>
    </location>
</feature>
<dbReference type="SUPFAM" id="SSF101307">
    <property type="entry name" value="YutG-like"/>
    <property type="match status" value="1"/>
</dbReference>
<dbReference type="InterPro" id="IPR036681">
    <property type="entry name" value="PgpA-like_sf"/>
</dbReference>
<keyword evidence="1 2" id="KW-0472">Membrane</keyword>
<keyword evidence="1 4" id="KW-0378">Hydrolase</keyword>
<dbReference type="NCBIfam" id="NF008288">
    <property type="entry name" value="PRK11068.1"/>
    <property type="match status" value="1"/>
</dbReference>
<dbReference type="EMBL" id="LN999833">
    <property type="protein sequence ID" value="CUX96479.1"/>
    <property type="molecule type" value="Genomic_DNA"/>
</dbReference>
<protein>
    <recommendedName>
        <fullName evidence="1">Phosphatidylglycerophosphatase A</fullName>
        <ecNumber evidence="1">3.1.3.27</ecNumber>
    </recommendedName>
    <alternativeName>
        <fullName evidence="1">Phosphatidylglycerolphosphate phosphatase A</fullName>
    </alternativeName>
</protein>
<keyword evidence="5" id="KW-1185">Reference proteome</keyword>
<dbReference type="GO" id="GO:0008962">
    <property type="term" value="F:phosphatidylglycerophosphatase activity"/>
    <property type="evidence" value="ECO:0007669"/>
    <property type="project" value="UniProtKB-EC"/>
</dbReference>
<dbReference type="InterPro" id="IPR026037">
    <property type="entry name" value="PgpA"/>
</dbReference>
<dbReference type="PANTHER" id="PTHR36305">
    <property type="entry name" value="PHOSPHATIDYLGLYCEROPHOSPHATASE A"/>
    <property type="match status" value="1"/>
</dbReference>
<accession>A0A143WUE2</accession>
<keyword evidence="1 2" id="KW-0812">Transmembrane</keyword>
<feature type="domain" description="YutG/PgpA" evidence="3">
    <location>
        <begin position="35"/>
        <end position="171"/>
    </location>
</feature>
<keyword evidence="1" id="KW-0997">Cell inner membrane</keyword>
<evidence type="ECO:0000313" key="5">
    <source>
        <dbReference type="Proteomes" id="UP000095322"/>
    </source>
</evidence>
<comment type="catalytic activity">
    <reaction evidence="1">
        <text>a 1,2-diacyl-sn-glycero-3-phospho-(1'-sn-glycero-3'-phosphate) + H2O = a 1,2-diacyl-sn-glycero-3-phospho-(1'-sn-glycerol) + phosphate</text>
        <dbReference type="Rhea" id="RHEA:33751"/>
        <dbReference type="ChEBI" id="CHEBI:15377"/>
        <dbReference type="ChEBI" id="CHEBI:43474"/>
        <dbReference type="ChEBI" id="CHEBI:60110"/>
        <dbReference type="ChEBI" id="CHEBI:64716"/>
        <dbReference type="EC" id="3.1.3.27"/>
    </reaction>
</comment>
<evidence type="ECO:0000313" key="4">
    <source>
        <dbReference type="EMBL" id="CUX96479.1"/>
    </source>
</evidence>
<dbReference type="GO" id="GO:0009395">
    <property type="term" value="P:phospholipid catabolic process"/>
    <property type="evidence" value="ECO:0007669"/>
    <property type="project" value="UniProtKB-KW"/>
</dbReference>
<name>A0A143WUE2_9ENTR</name>
<dbReference type="AlphaFoldDB" id="A0A143WUE2"/>
<comment type="cofactor">
    <cofactor evidence="1">
        <name>Mg(2+)</name>
        <dbReference type="ChEBI" id="CHEBI:18420"/>
    </cofactor>
</comment>
<keyword evidence="1" id="KW-1003">Cell membrane</keyword>
<feature type="transmembrane region" description="Helical" evidence="2">
    <location>
        <begin position="155"/>
        <end position="174"/>
    </location>
</feature>
<feature type="transmembrane region" description="Helical" evidence="2">
    <location>
        <begin position="70"/>
        <end position="90"/>
    </location>
</feature>
<comment type="subcellular location">
    <subcellularLocation>
        <location evidence="1">Cell inner membrane</location>
        <topology evidence="1">Multi-pass membrane protein</topology>
    </subcellularLocation>
</comment>
<feature type="transmembrane region" description="Helical" evidence="2">
    <location>
        <begin position="46"/>
        <end position="65"/>
    </location>
</feature>
<dbReference type="KEGG" id="den:MHIR_DE00139"/>
<dbReference type="EC" id="3.1.3.27" evidence="1"/>
<dbReference type="PANTHER" id="PTHR36305:SF1">
    <property type="entry name" value="PHOSPHATIDYLGLYCEROPHOSPHATASE A"/>
    <property type="match status" value="1"/>
</dbReference>
<dbReference type="UniPathway" id="UPA00084">
    <property type="reaction ID" value="UER00504"/>
</dbReference>
<dbReference type="InterPro" id="IPR007686">
    <property type="entry name" value="YutG/PgpA"/>
</dbReference>
<dbReference type="GO" id="GO:0006655">
    <property type="term" value="P:phosphatidylglycerol biosynthetic process"/>
    <property type="evidence" value="ECO:0007669"/>
    <property type="project" value="UniProtKB-UniPathway"/>
</dbReference>
<keyword evidence="1" id="KW-0443">Lipid metabolism</keyword>
<comment type="function">
    <text evidence="1">Lipid phosphatase which dephosphorylates phosphatidylglycerophosphate (PGP) to phosphatidylglycerol (PG).</text>
</comment>
<proteinExistence type="predicted"/>